<dbReference type="OMA" id="FYNCFGQ"/>
<dbReference type="InterPro" id="IPR000873">
    <property type="entry name" value="AMP-dep_synth/lig_dom"/>
</dbReference>
<dbReference type="VEuPathDB" id="VectorBase:HLOH_062450"/>
<keyword evidence="3" id="KW-0812">Transmembrane</keyword>
<dbReference type="Proteomes" id="UP000821853">
    <property type="component" value="Chromosome 10"/>
</dbReference>
<sequence>MLNAQNMVEDVVIEDRVLKSTVKDLPIPDVDFATFLRSRLRQHPDATAVMDAATGQRYTFAELEAICECVAAGFQELGLQRGDTVCFVSPNTVDLIIAFIATAFAGAVIACIKTVFNERETERVLSMTKPTLVYCDLASADVIHKVCNDVPSVKVLVTTGDYDGMVNFTKVKETPQSKYKRPPPASPQDVFTVYMSSGTTGLPKAALITHSNFLSQLVAFGYKNPALIKGDVFLNYLPVMHTAPFAVLFSAIASHLETIMLAAMDLASVLPLIPKYKVTNLQLYPTHAMVIVQKGLPPTLDISTVKTLFLAGSALPPQIMSGLLNVFPRANIYHAYGLTEVCCAISFTRGMCHDFKTVGTLIPHTSIKVVDVDTRKKLGPGECGEICIKGPSCFKGYLDNPDATAEMYDDEGFVKSGDTGYYTACGELYVLDRIKDMVKCMDLQVAPAELEELLQGHADVAQVAVVGVPHSAYGEAPRAFIVLKANARPKTTQEEEAKQQEFVKYIENLVAVHKRLHGGVEFTDVIPQTPTGKPNRRQLRETFLEKAGPAATEKK</sequence>
<dbReference type="Gene3D" id="3.30.300.30">
    <property type="match status" value="1"/>
</dbReference>
<comment type="caution">
    <text evidence="6">The sequence shown here is derived from an EMBL/GenBank/DDBJ whole genome shotgun (WGS) entry which is preliminary data.</text>
</comment>
<name>A0A9J6FNQ5_HAELO</name>
<dbReference type="InterPro" id="IPR020845">
    <property type="entry name" value="AMP-binding_CS"/>
</dbReference>
<proteinExistence type="predicted"/>
<evidence type="ECO:0000256" key="1">
    <source>
        <dbReference type="ARBA" id="ARBA00004275"/>
    </source>
</evidence>
<reference evidence="6 7" key="1">
    <citation type="journal article" date="2020" name="Cell">
        <title>Large-Scale Comparative Analyses of Tick Genomes Elucidate Their Genetic Diversity and Vector Capacities.</title>
        <authorList>
            <consortium name="Tick Genome and Microbiome Consortium (TIGMIC)"/>
            <person name="Jia N."/>
            <person name="Wang J."/>
            <person name="Shi W."/>
            <person name="Du L."/>
            <person name="Sun Y."/>
            <person name="Zhan W."/>
            <person name="Jiang J.F."/>
            <person name="Wang Q."/>
            <person name="Zhang B."/>
            <person name="Ji P."/>
            <person name="Bell-Sakyi L."/>
            <person name="Cui X.M."/>
            <person name="Yuan T.T."/>
            <person name="Jiang B.G."/>
            <person name="Yang W.F."/>
            <person name="Lam T.T."/>
            <person name="Chang Q.C."/>
            <person name="Ding S.J."/>
            <person name="Wang X.J."/>
            <person name="Zhu J.G."/>
            <person name="Ruan X.D."/>
            <person name="Zhao L."/>
            <person name="Wei J.T."/>
            <person name="Ye R.Z."/>
            <person name="Que T.C."/>
            <person name="Du C.H."/>
            <person name="Zhou Y.H."/>
            <person name="Cheng J.X."/>
            <person name="Dai P.F."/>
            <person name="Guo W.B."/>
            <person name="Han X.H."/>
            <person name="Huang E.J."/>
            <person name="Li L.F."/>
            <person name="Wei W."/>
            <person name="Gao Y.C."/>
            <person name="Liu J.Z."/>
            <person name="Shao H.Z."/>
            <person name="Wang X."/>
            <person name="Wang C.C."/>
            <person name="Yang T.C."/>
            <person name="Huo Q.B."/>
            <person name="Li W."/>
            <person name="Chen H.Y."/>
            <person name="Chen S.E."/>
            <person name="Zhou L.G."/>
            <person name="Ni X.B."/>
            <person name="Tian J.H."/>
            <person name="Sheng Y."/>
            <person name="Liu T."/>
            <person name="Pan Y.S."/>
            <person name="Xia L.Y."/>
            <person name="Li J."/>
            <person name="Zhao F."/>
            <person name="Cao W.C."/>
        </authorList>
    </citation>
    <scope>NUCLEOTIDE SEQUENCE [LARGE SCALE GENOMIC DNA]</scope>
    <source>
        <strain evidence="6">HaeL-2018</strain>
    </source>
</reference>
<evidence type="ECO:0000313" key="6">
    <source>
        <dbReference type="EMBL" id="KAH9363881.1"/>
    </source>
</evidence>
<evidence type="ECO:0000256" key="3">
    <source>
        <dbReference type="SAM" id="Phobius"/>
    </source>
</evidence>
<dbReference type="SUPFAM" id="SSF56801">
    <property type="entry name" value="Acetyl-CoA synthetase-like"/>
    <property type="match status" value="1"/>
</dbReference>
<dbReference type="OrthoDB" id="6484520at2759"/>
<keyword evidence="2" id="KW-0576">Peroxisome</keyword>
<evidence type="ECO:0008006" key="8">
    <source>
        <dbReference type="Google" id="ProtNLM"/>
    </source>
</evidence>
<feature type="domain" description="AMP-binding enzyme C-terminal" evidence="5">
    <location>
        <begin position="449"/>
        <end position="533"/>
    </location>
</feature>
<organism evidence="6 7">
    <name type="scientific">Haemaphysalis longicornis</name>
    <name type="common">Bush tick</name>
    <dbReference type="NCBI Taxonomy" id="44386"/>
    <lineage>
        <taxon>Eukaryota</taxon>
        <taxon>Metazoa</taxon>
        <taxon>Ecdysozoa</taxon>
        <taxon>Arthropoda</taxon>
        <taxon>Chelicerata</taxon>
        <taxon>Arachnida</taxon>
        <taxon>Acari</taxon>
        <taxon>Parasitiformes</taxon>
        <taxon>Ixodida</taxon>
        <taxon>Ixodoidea</taxon>
        <taxon>Ixodidae</taxon>
        <taxon>Haemaphysalinae</taxon>
        <taxon>Haemaphysalis</taxon>
    </lineage>
</organism>
<evidence type="ECO:0000256" key="2">
    <source>
        <dbReference type="ARBA" id="ARBA00023140"/>
    </source>
</evidence>
<evidence type="ECO:0000259" key="5">
    <source>
        <dbReference type="Pfam" id="PF13193"/>
    </source>
</evidence>
<comment type="subcellular location">
    <subcellularLocation>
        <location evidence="1">Peroxisome</location>
    </subcellularLocation>
</comment>
<dbReference type="PROSITE" id="PS00455">
    <property type="entry name" value="AMP_BINDING"/>
    <property type="match status" value="1"/>
</dbReference>
<dbReference type="EMBL" id="JABSTR010000002">
    <property type="protein sequence ID" value="KAH9363881.1"/>
    <property type="molecule type" value="Genomic_DNA"/>
</dbReference>
<dbReference type="InterPro" id="IPR042099">
    <property type="entry name" value="ANL_N_sf"/>
</dbReference>
<dbReference type="InterPro" id="IPR025110">
    <property type="entry name" value="AMP-bd_C"/>
</dbReference>
<dbReference type="Pfam" id="PF00501">
    <property type="entry name" value="AMP-binding"/>
    <property type="match status" value="1"/>
</dbReference>
<keyword evidence="7" id="KW-1185">Reference proteome</keyword>
<dbReference type="Pfam" id="PF13193">
    <property type="entry name" value="AMP-binding_C"/>
    <property type="match status" value="1"/>
</dbReference>
<dbReference type="Gene3D" id="3.40.50.12780">
    <property type="entry name" value="N-terminal domain of ligase-like"/>
    <property type="match status" value="1"/>
</dbReference>
<dbReference type="PANTHER" id="PTHR24096:SF422">
    <property type="entry name" value="BCDNA.GH02901"/>
    <property type="match status" value="1"/>
</dbReference>
<keyword evidence="3" id="KW-1133">Transmembrane helix</keyword>
<feature type="transmembrane region" description="Helical" evidence="3">
    <location>
        <begin position="95"/>
        <end position="116"/>
    </location>
</feature>
<accession>A0A9J6FNQ5</accession>
<dbReference type="GO" id="GO:0005777">
    <property type="term" value="C:peroxisome"/>
    <property type="evidence" value="ECO:0007669"/>
    <property type="project" value="UniProtKB-SubCell"/>
</dbReference>
<dbReference type="InterPro" id="IPR045851">
    <property type="entry name" value="AMP-bd_C_sf"/>
</dbReference>
<gene>
    <name evidence="6" type="ORF">HPB48_004104</name>
</gene>
<dbReference type="AlphaFoldDB" id="A0A9J6FNQ5"/>
<evidence type="ECO:0000259" key="4">
    <source>
        <dbReference type="Pfam" id="PF00501"/>
    </source>
</evidence>
<feature type="domain" description="AMP-dependent synthetase/ligase" evidence="4">
    <location>
        <begin position="38"/>
        <end position="398"/>
    </location>
</feature>
<dbReference type="GO" id="GO:0016405">
    <property type="term" value="F:CoA-ligase activity"/>
    <property type="evidence" value="ECO:0007669"/>
    <property type="project" value="TreeGrafter"/>
</dbReference>
<keyword evidence="3" id="KW-0472">Membrane</keyword>
<dbReference type="PANTHER" id="PTHR24096">
    <property type="entry name" value="LONG-CHAIN-FATTY-ACID--COA LIGASE"/>
    <property type="match status" value="1"/>
</dbReference>
<protein>
    <recommendedName>
        <fullName evidence="8">Acyl-coa synthetase</fullName>
    </recommendedName>
</protein>
<evidence type="ECO:0000313" key="7">
    <source>
        <dbReference type="Proteomes" id="UP000821853"/>
    </source>
</evidence>